<dbReference type="SUPFAM" id="SSF52096">
    <property type="entry name" value="ClpP/crotonase"/>
    <property type="match status" value="1"/>
</dbReference>
<dbReference type="PROSITE" id="PS00166">
    <property type="entry name" value="ENOYL_COA_HYDRATASE"/>
    <property type="match status" value="1"/>
</dbReference>
<keyword evidence="4" id="KW-1185">Reference proteome</keyword>
<evidence type="ECO:0000313" key="4">
    <source>
        <dbReference type="Proteomes" id="UP000600080"/>
    </source>
</evidence>
<dbReference type="EMBL" id="BMND01000002">
    <property type="protein sequence ID" value="GGN35291.1"/>
    <property type="molecule type" value="Genomic_DNA"/>
</dbReference>
<dbReference type="InterPro" id="IPR001753">
    <property type="entry name" value="Enoyl-CoA_hydra/iso"/>
</dbReference>
<evidence type="ECO:0000256" key="2">
    <source>
        <dbReference type="RuleBase" id="RU003707"/>
    </source>
</evidence>
<evidence type="ECO:0000313" key="3">
    <source>
        <dbReference type="EMBL" id="GGN35291.1"/>
    </source>
</evidence>
<dbReference type="InterPro" id="IPR051683">
    <property type="entry name" value="Enoyl-CoA_Hydratase/Isomerase"/>
</dbReference>
<dbReference type="PANTHER" id="PTHR42964">
    <property type="entry name" value="ENOYL-COA HYDRATASE"/>
    <property type="match status" value="1"/>
</dbReference>
<dbReference type="GeneID" id="301546703"/>
<gene>
    <name evidence="3" type="ORF">GCM10012285_08200</name>
</gene>
<evidence type="ECO:0000256" key="1">
    <source>
        <dbReference type="ARBA" id="ARBA00005254"/>
    </source>
</evidence>
<dbReference type="PANTHER" id="PTHR42964:SF1">
    <property type="entry name" value="POLYKETIDE BIOSYNTHESIS ENOYL-COA HYDRATASE PKSH-RELATED"/>
    <property type="match status" value="1"/>
</dbReference>
<comment type="similarity">
    <text evidence="1 2">Belongs to the enoyl-CoA hydratase/isomerase family.</text>
</comment>
<dbReference type="Pfam" id="PF00378">
    <property type="entry name" value="ECH_1"/>
    <property type="match status" value="1"/>
</dbReference>
<dbReference type="CDD" id="cd06558">
    <property type="entry name" value="crotonase-like"/>
    <property type="match status" value="1"/>
</dbReference>
<dbReference type="InterPro" id="IPR018376">
    <property type="entry name" value="Enoyl-CoA_hyd/isom_CS"/>
</dbReference>
<comment type="caution">
    <text evidence="3">The sequence shown here is derived from an EMBL/GenBank/DDBJ whole genome shotgun (WGS) entry which is preliminary data.</text>
</comment>
<dbReference type="Gene3D" id="3.90.226.10">
    <property type="entry name" value="2-enoyl-CoA Hydratase, Chain A, domain 1"/>
    <property type="match status" value="1"/>
</dbReference>
<sequence>MMHDFKSLLVRREGAVLTVQLNRPETGNAISGEILDELLAVLGALDDESGIRVLVLSGAGADFCLGGDRSEFPALLAEEPGGVGLRALGNKARRVCEALASTDVVTIARLHGGVVGAGVGLAVFCDLRAGADTCRFRLPELGLGVPPAWGGIMPRLLHEAGASRIRELILTADNFDAATAQELSILHKAVPEEQLDSTVARWIKPLVRRSPSALRTAKLMLNAYANANRLADATLFDAELLSSALTVATAGR</sequence>
<accession>A0ABQ2IYY4</accession>
<dbReference type="InterPro" id="IPR029045">
    <property type="entry name" value="ClpP/crotonase-like_dom_sf"/>
</dbReference>
<dbReference type="Proteomes" id="UP000600080">
    <property type="component" value="Unassembled WGS sequence"/>
</dbReference>
<name>A0ABQ2IYY4_9ACTN</name>
<dbReference type="RefSeq" id="WP_189096100.1">
    <property type="nucleotide sequence ID" value="NZ_BMND01000002.1"/>
</dbReference>
<protein>
    <submittedName>
        <fullName evidence="3">Enoyl-CoA hydratase</fullName>
    </submittedName>
</protein>
<proteinExistence type="inferred from homology"/>
<reference evidence="4" key="1">
    <citation type="journal article" date="2019" name="Int. J. Syst. Evol. Microbiol.">
        <title>The Global Catalogue of Microorganisms (GCM) 10K type strain sequencing project: providing services to taxonomists for standard genome sequencing and annotation.</title>
        <authorList>
            <consortium name="The Broad Institute Genomics Platform"/>
            <consortium name="The Broad Institute Genome Sequencing Center for Infectious Disease"/>
            <person name="Wu L."/>
            <person name="Ma J."/>
        </authorList>
    </citation>
    <scope>NUCLEOTIDE SEQUENCE [LARGE SCALE GENOMIC DNA]</scope>
    <source>
        <strain evidence="4">CGMCC 4.7323</strain>
    </source>
</reference>
<organism evidence="3 4">
    <name type="scientific">Streptomyces kronopolitis</name>
    <dbReference type="NCBI Taxonomy" id="1612435"/>
    <lineage>
        <taxon>Bacteria</taxon>
        <taxon>Bacillati</taxon>
        <taxon>Actinomycetota</taxon>
        <taxon>Actinomycetes</taxon>
        <taxon>Kitasatosporales</taxon>
        <taxon>Streptomycetaceae</taxon>
        <taxon>Streptomyces</taxon>
    </lineage>
</organism>